<dbReference type="InterPro" id="IPR050882">
    <property type="entry name" value="Prepilin_peptidase/N-MTase"/>
</dbReference>
<dbReference type="EMBL" id="CP114196">
    <property type="protein sequence ID" value="WAT93750.1"/>
    <property type="molecule type" value="Genomic_DNA"/>
</dbReference>
<evidence type="ECO:0000313" key="4">
    <source>
        <dbReference type="EMBL" id="WAT93750.1"/>
    </source>
</evidence>
<dbReference type="GO" id="GO:0005886">
    <property type="term" value="C:plasma membrane"/>
    <property type="evidence" value="ECO:0007669"/>
    <property type="project" value="TreeGrafter"/>
</dbReference>
<keyword evidence="2" id="KW-1133">Transmembrane helix</keyword>
<keyword evidence="2" id="KW-0472">Membrane</keyword>
<dbReference type="GO" id="GO:0004190">
    <property type="term" value="F:aspartic-type endopeptidase activity"/>
    <property type="evidence" value="ECO:0007669"/>
    <property type="project" value="InterPro"/>
</dbReference>
<keyword evidence="2" id="KW-0812">Transmembrane</keyword>
<reference evidence="4" key="1">
    <citation type="submission" date="2022-12" db="EMBL/GenBank/DDBJ databases">
        <title>Vibrio parahaemolyticus become highly virulent by producing novel Tc toxins.</title>
        <authorList>
            <person name="Yang F."/>
            <person name="You Y."/>
            <person name="Lai Q."/>
            <person name="Xu L."/>
            <person name="Li F."/>
        </authorList>
    </citation>
    <scope>NUCLEOTIDE SEQUENCE</scope>
    <source>
        <strain evidence="4">Vp-HL-202005</strain>
        <plasmid evidence="4">pHLA</plasmid>
    </source>
</reference>
<protein>
    <submittedName>
        <fullName evidence="4">A24 family peptidase</fullName>
    </submittedName>
</protein>
<accession>A0AA47LA13</accession>
<evidence type="ECO:0000313" key="5">
    <source>
        <dbReference type="Proteomes" id="UP001156560"/>
    </source>
</evidence>
<feature type="domain" description="Prepilin type IV endopeptidase peptidase" evidence="3">
    <location>
        <begin position="115"/>
        <end position="223"/>
    </location>
</feature>
<organism evidence="4 5">
    <name type="scientific">Vibrio parahaemolyticus</name>
    <dbReference type="NCBI Taxonomy" id="670"/>
    <lineage>
        <taxon>Bacteria</taxon>
        <taxon>Pseudomonadati</taxon>
        <taxon>Pseudomonadota</taxon>
        <taxon>Gammaproteobacteria</taxon>
        <taxon>Vibrionales</taxon>
        <taxon>Vibrionaceae</taxon>
        <taxon>Vibrio</taxon>
    </lineage>
</organism>
<feature type="transmembrane region" description="Helical" evidence="2">
    <location>
        <begin position="163"/>
        <end position="184"/>
    </location>
</feature>
<geneLocation type="plasmid" evidence="4 5">
    <name>pHLA</name>
</geneLocation>
<evidence type="ECO:0000256" key="2">
    <source>
        <dbReference type="SAM" id="Phobius"/>
    </source>
</evidence>
<dbReference type="Gene3D" id="1.20.120.1220">
    <property type="match status" value="1"/>
</dbReference>
<sequence>MISYLFLVITGSLIAKITYVIAGLLPQIEEDEIRNDLITYYPEYSLEPSNREGRFDFTSLCKSVGYWVPFSCIAGGLKGNNQTYKEVFVLEITVAASTVTLYQIATSFEQFLLMLIFFCLTAMAFLVDLASQFLPEKLTNFILWSGLVLACTEYGYLSSEESLSGALLGYGLLYLFNTMHKVLYKNIGMANGDLRLGAGIGAWAGVEITMLTILFMFVFIVITYIRGTRGQYPLGPYIVISSYIAFIVNNPSFLTINF</sequence>
<dbReference type="InterPro" id="IPR000045">
    <property type="entry name" value="Prepilin_IV_endopep_pep"/>
</dbReference>
<comment type="similarity">
    <text evidence="1">Belongs to the peptidase A24 family.</text>
</comment>
<feature type="transmembrane region" description="Helical" evidence="2">
    <location>
        <begin position="111"/>
        <end position="131"/>
    </location>
</feature>
<name>A0AA47LA13_VIBPH</name>
<dbReference type="RefSeq" id="WP_025634161.1">
    <property type="nucleotide sequence ID" value="NZ_CP114196.1"/>
</dbReference>
<evidence type="ECO:0000256" key="1">
    <source>
        <dbReference type="ARBA" id="ARBA00005801"/>
    </source>
</evidence>
<evidence type="ECO:0000259" key="3">
    <source>
        <dbReference type="Pfam" id="PF01478"/>
    </source>
</evidence>
<dbReference type="AlphaFoldDB" id="A0AA47LA13"/>
<dbReference type="PANTHER" id="PTHR30487:SF0">
    <property type="entry name" value="PREPILIN LEADER PEPTIDASE_N-METHYLTRANSFERASE-RELATED"/>
    <property type="match status" value="1"/>
</dbReference>
<dbReference type="GO" id="GO:0006465">
    <property type="term" value="P:signal peptide processing"/>
    <property type="evidence" value="ECO:0007669"/>
    <property type="project" value="TreeGrafter"/>
</dbReference>
<proteinExistence type="inferred from homology"/>
<dbReference type="Pfam" id="PF01478">
    <property type="entry name" value="Peptidase_A24"/>
    <property type="match status" value="1"/>
</dbReference>
<gene>
    <name evidence="4" type="ORF">O1Q84_25860</name>
</gene>
<feature type="transmembrane region" description="Helical" evidence="2">
    <location>
        <begin position="237"/>
        <end position="256"/>
    </location>
</feature>
<dbReference type="PANTHER" id="PTHR30487">
    <property type="entry name" value="TYPE 4 PREPILIN-LIKE PROTEINS LEADER PEPTIDE-PROCESSING ENZYME"/>
    <property type="match status" value="1"/>
</dbReference>
<feature type="transmembrane region" description="Helical" evidence="2">
    <location>
        <begin position="138"/>
        <end position="157"/>
    </location>
</feature>
<feature type="transmembrane region" description="Helical" evidence="2">
    <location>
        <begin position="6"/>
        <end position="25"/>
    </location>
</feature>
<feature type="transmembrane region" description="Helical" evidence="2">
    <location>
        <begin position="196"/>
        <end position="225"/>
    </location>
</feature>
<keyword evidence="4" id="KW-0614">Plasmid</keyword>
<dbReference type="Proteomes" id="UP001156560">
    <property type="component" value="Plasmid pHLA"/>
</dbReference>